<keyword evidence="4" id="KW-1185">Reference proteome</keyword>
<dbReference type="PANTHER" id="PTHR37171:SF1">
    <property type="entry name" value="SERINE_THREONINE-PROTEIN KINASE YRZF-RELATED"/>
    <property type="match status" value="1"/>
</dbReference>
<dbReference type="SUPFAM" id="SSF56112">
    <property type="entry name" value="Protein kinase-like (PK-like)"/>
    <property type="match status" value="1"/>
</dbReference>
<sequence>MCNGWSGALSRSISEIKDIYDLDSDEEYAYHVEMPKRLLEITDAALFYRAADNEPCDLPKDESSFAEVLSQLEPPMLSKYIKFPLELDTAMIRTMLGSVEVSSSFRPTERLEQHINETFANVKMPLHMTELVLPLEKILACLDSKDRLPYQVSGRMVPITNHLYEAASFPYRWFCGSSEELLVALRDLRDSDGHIIHPIWSSASVLLTRIDPISKKIARPLEIAAFIKVRYPDELNLAGQAAYVVRPRENILPVIKTEWKNSIPQHSEASYAKALTAQIRADFWFTGARLGCFWDGNFMVMAQAVENGQRLDIHFSPIVAAGSRVTPYRQHQITPEVLHASVTDYLQTAKAQAEKQQEIEKEKVYSLKSAQKEILAEAKNAEERMEDAEEALRPVKVEIKAKIAKEKYEEAKAALDDLQDGECYVSDIYRGLNSYGLFASVGILAARDLPPRHAQRKPCQSLPVYPHGRDSKREVNPATEGARSSAVALDTENDAQLPLPYVECGRNILAGGLHGIVCDGTFHDLDGTTIPVVIKLPCLTRDEEGLTQTAAAMEHEFEVYKALHRIHGSTIPRLYGCVYIDDWYSGRSIPALVLEIAGENNLASLDISTLTAEEKIAIEDVLVAFHNEGWIHGDIAGRNILYSTDTNGRKTFRLCDLSFAEWWHCDSDRHDDVGDLYRVFLCYDEDDDDEGDDDEDEDDEDEDDEDEDEDEDENDEDEDDEEDDAEDEDEEDGVGEDDEDDETDPVVASGGTKCARNFSKLSILNMRKGFE</sequence>
<accession>A0A2H3DBS1</accession>
<feature type="compositionally biased region" description="Acidic residues" evidence="2">
    <location>
        <begin position="684"/>
        <end position="744"/>
    </location>
</feature>
<dbReference type="AlphaFoldDB" id="A0A2H3DBS1"/>
<dbReference type="InterPro" id="IPR052396">
    <property type="entry name" value="Meiotic_Drive_Suppr_Kinase"/>
</dbReference>
<keyword evidence="1" id="KW-0175">Coiled coil</keyword>
<evidence type="ECO:0000256" key="2">
    <source>
        <dbReference type="SAM" id="MobiDB-lite"/>
    </source>
</evidence>
<dbReference type="OrthoDB" id="3182995at2759"/>
<organism evidence="3 4">
    <name type="scientific">Armillaria gallica</name>
    <name type="common">Bulbous honey fungus</name>
    <name type="synonym">Armillaria bulbosa</name>
    <dbReference type="NCBI Taxonomy" id="47427"/>
    <lineage>
        <taxon>Eukaryota</taxon>
        <taxon>Fungi</taxon>
        <taxon>Dikarya</taxon>
        <taxon>Basidiomycota</taxon>
        <taxon>Agaricomycotina</taxon>
        <taxon>Agaricomycetes</taxon>
        <taxon>Agaricomycetidae</taxon>
        <taxon>Agaricales</taxon>
        <taxon>Marasmiineae</taxon>
        <taxon>Physalacriaceae</taxon>
        <taxon>Armillaria</taxon>
    </lineage>
</organism>
<reference evidence="4" key="1">
    <citation type="journal article" date="2017" name="Nat. Ecol. Evol.">
        <title>Genome expansion and lineage-specific genetic innovations in the forest pathogenic fungi Armillaria.</title>
        <authorList>
            <person name="Sipos G."/>
            <person name="Prasanna A.N."/>
            <person name="Walter M.C."/>
            <person name="O'Connor E."/>
            <person name="Balint B."/>
            <person name="Krizsan K."/>
            <person name="Kiss B."/>
            <person name="Hess J."/>
            <person name="Varga T."/>
            <person name="Slot J."/>
            <person name="Riley R."/>
            <person name="Boka B."/>
            <person name="Rigling D."/>
            <person name="Barry K."/>
            <person name="Lee J."/>
            <person name="Mihaltcheva S."/>
            <person name="LaButti K."/>
            <person name="Lipzen A."/>
            <person name="Waldron R."/>
            <person name="Moloney N.M."/>
            <person name="Sperisen C."/>
            <person name="Kredics L."/>
            <person name="Vagvoelgyi C."/>
            <person name="Patrignani A."/>
            <person name="Fitzpatrick D."/>
            <person name="Nagy I."/>
            <person name="Doyle S."/>
            <person name="Anderson J.B."/>
            <person name="Grigoriev I.V."/>
            <person name="Gueldener U."/>
            <person name="Muensterkoetter M."/>
            <person name="Nagy L.G."/>
        </authorList>
    </citation>
    <scope>NUCLEOTIDE SEQUENCE [LARGE SCALE GENOMIC DNA]</scope>
    <source>
        <strain evidence="4">Ar21-2</strain>
    </source>
</reference>
<protein>
    <recommendedName>
        <fullName evidence="5">Protein kinase domain-containing protein</fullName>
    </recommendedName>
</protein>
<dbReference type="Gene3D" id="1.10.510.10">
    <property type="entry name" value="Transferase(Phosphotransferase) domain 1"/>
    <property type="match status" value="1"/>
</dbReference>
<feature type="coiled-coil region" evidence="1">
    <location>
        <begin position="368"/>
        <end position="421"/>
    </location>
</feature>
<evidence type="ECO:0000256" key="1">
    <source>
        <dbReference type="SAM" id="Coils"/>
    </source>
</evidence>
<evidence type="ECO:0000313" key="4">
    <source>
        <dbReference type="Proteomes" id="UP000217790"/>
    </source>
</evidence>
<name>A0A2H3DBS1_ARMGA</name>
<dbReference type="Proteomes" id="UP000217790">
    <property type="component" value="Unassembled WGS sequence"/>
</dbReference>
<feature type="region of interest" description="Disordered" evidence="2">
    <location>
        <begin position="453"/>
        <end position="484"/>
    </location>
</feature>
<dbReference type="EMBL" id="KZ293670">
    <property type="protein sequence ID" value="PBK88862.1"/>
    <property type="molecule type" value="Genomic_DNA"/>
</dbReference>
<feature type="region of interest" description="Disordered" evidence="2">
    <location>
        <begin position="684"/>
        <end position="752"/>
    </location>
</feature>
<dbReference type="PANTHER" id="PTHR37171">
    <property type="entry name" value="SERINE/THREONINE-PROTEIN KINASE YRZF-RELATED"/>
    <property type="match status" value="1"/>
</dbReference>
<evidence type="ECO:0008006" key="5">
    <source>
        <dbReference type="Google" id="ProtNLM"/>
    </source>
</evidence>
<dbReference type="InParanoid" id="A0A2H3DBS1"/>
<evidence type="ECO:0000313" key="3">
    <source>
        <dbReference type="EMBL" id="PBK88862.1"/>
    </source>
</evidence>
<gene>
    <name evidence="3" type="ORF">ARMGADRAFT_1083971</name>
</gene>
<dbReference type="InterPro" id="IPR011009">
    <property type="entry name" value="Kinase-like_dom_sf"/>
</dbReference>
<proteinExistence type="predicted"/>